<dbReference type="SUPFAM" id="SSF49503">
    <property type="entry name" value="Cupredoxins"/>
    <property type="match status" value="1"/>
</dbReference>
<feature type="transmembrane region" description="Helical" evidence="16">
    <location>
        <begin position="56"/>
        <end position="77"/>
    </location>
</feature>
<keyword evidence="8 14" id="KW-0249">Electron transport</keyword>
<evidence type="ECO:0000256" key="17">
    <source>
        <dbReference type="SAM" id="SignalP"/>
    </source>
</evidence>
<evidence type="ECO:0000256" key="1">
    <source>
        <dbReference type="ARBA" id="ARBA00004141"/>
    </source>
</evidence>
<keyword evidence="21" id="KW-1185">Reference proteome</keyword>
<dbReference type="InterPro" id="IPR002429">
    <property type="entry name" value="CcO_II-like_C"/>
</dbReference>
<dbReference type="GO" id="GO:0005886">
    <property type="term" value="C:plasma membrane"/>
    <property type="evidence" value="ECO:0007669"/>
    <property type="project" value="UniProtKB-SubCell"/>
</dbReference>
<feature type="domain" description="Cytochrome oxidase subunit II transmembrane region profile" evidence="19">
    <location>
        <begin position="31"/>
        <end position="126"/>
    </location>
</feature>
<evidence type="ECO:0000313" key="21">
    <source>
        <dbReference type="Proteomes" id="UP001157355"/>
    </source>
</evidence>
<dbReference type="Gene3D" id="2.60.40.420">
    <property type="entry name" value="Cupredoxins - blue copper proteins"/>
    <property type="match status" value="1"/>
</dbReference>
<keyword evidence="7" id="KW-1278">Translocase</keyword>
<evidence type="ECO:0000256" key="16">
    <source>
        <dbReference type="SAM" id="Phobius"/>
    </source>
</evidence>
<evidence type="ECO:0000256" key="9">
    <source>
        <dbReference type="ARBA" id="ARBA00022989"/>
    </source>
</evidence>
<protein>
    <recommendedName>
        <fullName evidence="15">Cytochrome c oxidase subunit 2</fullName>
        <ecNumber evidence="15">7.1.1.9</ecNumber>
    </recommendedName>
</protein>
<comment type="cofactor">
    <cofactor evidence="15">
        <name>Cu cation</name>
        <dbReference type="ChEBI" id="CHEBI:23378"/>
    </cofactor>
    <text evidence="15">Binds a copper A center.</text>
</comment>
<evidence type="ECO:0000313" key="20">
    <source>
        <dbReference type="EMBL" id="GLS88900.1"/>
    </source>
</evidence>
<organism evidence="20 21">
    <name type="scientific">Cypionkella aquatica</name>
    <dbReference type="NCBI Taxonomy" id="1756042"/>
    <lineage>
        <taxon>Bacteria</taxon>
        <taxon>Pseudomonadati</taxon>
        <taxon>Pseudomonadota</taxon>
        <taxon>Alphaproteobacteria</taxon>
        <taxon>Rhodobacterales</taxon>
        <taxon>Paracoccaceae</taxon>
        <taxon>Cypionkella</taxon>
    </lineage>
</organism>
<dbReference type="Pfam" id="PF02790">
    <property type="entry name" value="COX2_TM"/>
    <property type="match status" value="1"/>
</dbReference>
<evidence type="ECO:0000256" key="11">
    <source>
        <dbReference type="ARBA" id="ARBA00023136"/>
    </source>
</evidence>
<comment type="catalytic activity">
    <reaction evidence="13 15">
        <text>4 Fe(II)-[cytochrome c] + O2 + 8 H(+)(in) = 4 Fe(III)-[cytochrome c] + 2 H2O + 4 H(+)(out)</text>
        <dbReference type="Rhea" id="RHEA:11436"/>
        <dbReference type="Rhea" id="RHEA-COMP:10350"/>
        <dbReference type="Rhea" id="RHEA-COMP:14399"/>
        <dbReference type="ChEBI" id="CHEBI:15377"/>
        <dbReference type="ChEBI" id="CHEBI:15378"/>
        <dbReference type="ChEBI" id="CHEBI:15379"/>
        <dbReference type="ChEBI" id="CHEBI:29033"/>
        <dbReference type="ChEBI" id="CHEBI:29034"/>
        <dbReference type="EC" id="7.1.1.9"/>
    </reaction>
</comment>
<dbReference type="InterPro" id="IPR001505">
    <property type="entry name" value="Copper_CuA"/>
</dbReference>
<comment type="similarity">
    <text evidence="2 14">Belongs to the cytochrome c oxidase subunit 2 family.</text>
</comment>
<dbReference type="InterPro" id="IPR011759">
    <property type="entry name" value="Cyt_c_oxidase_su2_TM_dom"/>
</dbReference>
<keyword evidence="5 14" id="KW-0812">Transmembrane</keyword>
<feature type="chain" id="PRO_5041319155" description="Cytochrome c oxidase subunit 2" evidence="17">
    <location>
        <begin position="24"/>
        <end position="309"/>
    </location>
</feature>
<dbReference type="InterPro" id="IPR045187">
    <property type="entry name" value="CcO_II"/>
</dbReference>
<dbReference type="PROSITE" id="PS00078">
    <property type="entry name" value="COX2"/>
    <property type="match status" value="1"/>
</dbReference>
<sequence length="309" mass="33760">MASFRAAAVAGLGALSLPSFALAQALETVGAPEPRGTEHQFAATNIARDMQWLDHMILIIITAIVIFVTALLLYIIARYNRKANPVPATFTHNSPLEVAWTIVPILILVFIGSFSLPALFTQQEIPQADITIKVTGNQWYWSYEYPDVKVSEDETLKFDAFRIDGAMKIDDPAAGWGDDQPMAPAQVMNDVAVKKLAYYGYKKEDFLLATDNAVVIPVGKTIVMQITGADVIHGWVMPAFGVQQSAVPGRLGQLWFTAEREGVYFGQCTTLCGKDHAYMPITVKVVSQAAYDAWVAQASSTGNLRLASN</sequence>
<keyword evidence="17" id="KW-0732">Signal</keyword>
<evidence type="ECO:0000259" key="18">
    <source>
        <dbReference type="PROSITE" id="PS50857"/>
    </source>
</evidence>
<keyword evidence="4 14" id="KW-0679">Respiratory chain</keyword>
<dbReference type="Gene3D" id="1.10.287.90">
    <property type="match status" value="1"/>
</dbReference>
<comment type="function">
    <text evidence="12 15">Subunits I and II form the functional core of the enzyme complex. Electrons originating in cytochrome c are transferred via heme a and Cu(A) to the binuclear center formed by heme a3 and Cu(B).</text>
</comment>
<dbReference type="NCBIfam" id="TIGR02866">
    <property type="entry name" value="CoxB"/>
    <property type="match status" value="1"/>
</dbReference>
<evidence type="ECO:0000256" key="2">
    <source>
        <dbReference type="ARBA" id="ARBA00007866"/>
    </source>
</evidence>
<gene>
    <name evidence="20" type="primary">coxII</name>
    <name evidence="20" type="ORF">GCM10010873_38740</name>
</gene>
<dbReference type="RefSeq" id="WP_431307843.1">
    <property type="nucleotide sequence ID" value="NZ_BSPP01000021.1"/>
</dbReference>
<dbReference type="InterPro" id="IPR014222">
    <property type="entry name" value="Cyt_c_oxidase_su2"/>
</dbReference>
<dbReference type="GO" id="GO:0004129">
    <property type="term" value="F:cytochrome-c oxidase activity"/>
    <property type="evidence" value="ECO:0007669"/>
    <property type="project" value="UniProtKB-EC"/>
</dbReference>
<dbReference type="GO" id="GO:0016491">
    <property type="term" value="F:oxidoreductase activity"/>
    <property type="evidence" value="ECO:0007669"/>
    <property type="project" value="InterPro"/>
</dbReference>
<evidence type="ECO:0000256" key="3">
    <source>
        <dbReference type="ARBA" id="ARBA00022448"/>
    </source>
</evidence>
<dbReference type="PANTHER" id="PTHR22888:SF9">
    <property type="entry name" value="CYTOCHROME C OXIDASE SUBUNIT 2"/>
    <property type="match status" value="1"/>
</dbReference>
<evidence type="ECO:0000256" key="4">
    <source>
        <dbReference type="ARBA" id="ARBA00022660"/>
    </source>
</evidence>
<dbReference type="PRINTS" id="PR01166">
    <property type="entry name" value="CYCOXIDASEII"/>
</dbReference>
<keyword evidence="9 16" id="KW-1133">Transmembrane helix</keyword>
<dbReference type="InterPro" id="IPR008972">
    <property type="entry name" value="Cupredoxin"/>
</dbReference>
<accession>A0AA37U912</accession>
<dbReference type="EC" id="7.1.1.9" evidence="15"/>
<comment type="caution">
    <text evidence="20">The sequence shown here is derived from an EMBL/GenBank/DDBJ whole genome shotgun (WGS) entry which is preliminary data.</text>
</comment>
<evidence type="ECO:0000256" key="7">
    <source>
        <dbReference type="ARBA" id="ARBA00022967"/>
    </source>
</evidence>
<feature type="signal peptide" evidence="17">
    <location>
        <begin position="1"/>
        <end position="23"/>
    </location>
</feature>
<keyword evidence="6 15" id="KW-0479">Metal-binding</keyword>
<dbReference type="AlphaFoldDB" id="A0AA37U912"/>
<dbReference type="PROSITE" id="PS50999">
    <property type="entry name" value="COX2_TM"/>
    <property type="match status" value="1"/>
</dbReference>
<keyword evidence="10 15" id="KW-0186">Copper</keyword>
<evidence type="ECO:0000256" key="12">
    <source>
        <dbReference type="ARBA" id="ARBA00024688"/>
    </source>
</evidence>
<evidence type="ECO:0000256" key="8">
    <source>
        <dbReference type="ARBA" id="ARBA00022982"/>
    </source>
</evidence>
<dbReference type="SUPFAM" id="SSF81464">
    <property type="entry name" value="Cytochrome c oxidase subunit II-like, transmembrane region"/>
    <property type="match status" value="1"/>
</dbReference>
<proteinExistence type="inferred from homology"/>
<dbReference type="EMBL" id="BSPP01000021">
    <property type="protein sequence ID" value="GLS88900.1"/>
    <property type="molecule type" value="Genomic_DNA"/>
</dbReference>
<evidence type="ECO:0000259" key="19">
    <source>
        <dbReference type="PROSITE" id="PS50999"/>
    </source>
</evidence>
<evidence type="ECO:0000256" key="15">
    <source>
        <dbReference type="RuleBase" id="RU004024"/>
    </source>
</evidence>
<name>A0AA37U912_9RHOB</name>
<evidence type="ECO:0000256" key="13">
    <source>
        <dbReference type="ARBA" id="ARBA00047816"/>
    </source>
</evidence>
<keyword evidence="11 16" id="KW-0472">Membrane</keyword>
<evidence type="ECO:0000256" key="14">
    <source>
        <dbReference type="RuleBase" id="RU000456"/>
    </source>
</evidence>
<evidence type="ECO:0000256" key="5">
    <source>
        <dbReference type="ARBA" id="ARBA00022692"/>
    </source>
</evidence>
<dbReference type="Proteomes" id="UP001157355">
    <property type="component" value="Unassembled WGS sequence"/>
</dbReference>
<dbReference type="GO" id="GO:0005507">
    <property type="term" value="F:copper ion binding"/>
    <property type="evidence" value="ECO:0007669"/>
    <property type="project" value="InterPro"/>
</dbReference>
<dbReference type="GO" id="GO:0042773">
    <property type="term" value="P:ATP synthesis coupled electron transport"/>
    <property type="evidence" value="ECO:0007669"/>
    <property type="project" value="TreeGrafter"/>
</dbReference>
<evidence type="ECO:0000256" key="6">
    <source>
        <dbReference type="ARBA" id="ARBA00022723"/>
    </source>
</evidence>
<comment type="subcellular location">
    <subcellularLocation>
        <location evidence="14">Cell membrane</location>
        <topology evidence="14">Multi-pass membrane protein</topology>
    </subcellularLocation>
    <subcellularLocation>
        <location evidence="1">Membrane</location>
        <topology evidence="1">Multi-pass membrane protein</topology>
    </subcellularLocation>
</comment>
<reference evidence="20 21" key="1">
    <citation type="journal article" date="2014" name="Int. J. Syst. Evol. Microbiol.">
        <title>Complete genome sequence of Corynebacterium casei LMG S-19264T (=DSM 44701T), isolated from a smear-ripened cheese.</title>
        <authorList>
            <consortium name="US DOE Joint Genome Institute (JGI-PGF)"/>
            <person name="Walter F."/>
            <person name="Albersmeier A."/>
            <person name="Kalinowski J."/>
            <person name="Ruckert C."/>
        </authorList>
    </citation>
    <scope>NUCLEOTIDE SEQUENCE [LARGE SCALE GENOMIC DNA]</scope>
    <source>
        <strain evidence="20 21">NBRC 111766</strain>
    </source>
</reference>
<feature type="transmembrane region" description="Helical" evidence="16">
    <location>
        <begin position="98"/>
        <end position="120"/>
    </location>
</feature>
<keyword evidence="3 14" id="KW-0813">Transport</keyword>
<dbReference type="Pfam" id="PF00116">
    <property type="entry name" value="COX2"/>
    <property type="match status" value="2"/>
</dbReference>
<dbReference type="InterPro" id="IPR036257">
    <property type="entry name" value="Cyt_c_oxidase_su2_TM_sf"/>
</dbReference>
<dbReference type="PROSITE" id="PS50857">
    <property type="entry name" value="COX2_CUA"/>
    <property type="match status" value="1"/>
</dbReference>
<feature type="domain" description="Cytochrome oxidase subunit II copper A binding" evidence="18">
    <location>
        <begin position="127"/>
        <end position="297"/>
    </location>
</feature>
<dbReference type="PANTHER" id="PTHR22888">
    <property type="entry name" value="CYTOCHROME C OXIDASE, SUBUNIT II"/>
    <property type="match status" value="1"/>
</dbReference>
<evidence type="ECO:0000256" key="10">
    <source>
        <dbReference type="ARBA" id="ARBA00023008"/>
    </source>
</evidence>